<keyword evidence="2" id="KW-1185">Reference proteome</keyword>
<proteinExistence type="predicted"/>
<protein>
    <submittedName>
        <fullName evidence="1">Uncharacterized protein</fullName>
    </submittedName>
</protein>
<evidence type="ECO:0000313" key="1">
    <source>
        <dbReference type="EMBL" id="NUU49163.1"/>
    </source>
</evidence>
<dbReference type="Proteomes" id="UP000536441">
    <property type="component" value="Unassembled WGS sequence"/>
</dbReference>
<dbReference type="RefSeq" id="WP_175314023.1">
    <property type="nucleotide sequence ID" value="NZ_CBCRYR010000006.1"/>
</dbReference>
<comment type="caution">
    <text evidence="1">The sequence shown here is derived from an EMBL/GenBank/DDBJ whole genome shotgun (WGS) entry which is preliminary data.</text>
</comment>
<dbReference type="EMBL" id="JABMCH010000071">
    <property type="protein sequence ID" value="NUU49163.1"/>
    <property type="molecule type" value="Genomic_DNA"/>
</dbReference>
<accession>A0A7Y6EIM2</accession>
<gene>
    <name evidence="1" type="ORF">HP438_19505</name>
</gene>
<organism evidence="1 2">
    <name type="scientific">Sphingomonas zeae</name>
    <dbReference type="NCBI Taxonomy" id="1646122"/>
    <lineage>
        <taxon>Bacteria</taxon>
        <taxon>Pseudomonadati</taxon>
        <taxon>Pseudomonadota</taxon>
        <taxon>Alphaproteobacteria</taxon>
        <taxon>Sphingomonadales</taxon>
        <taxon>Sphingomonadaceae</taxon>
        <taxon>Sphingomonas</taxon>
    </lineage>
</organism>
<dbReference type="AlphaFoldDB" id="A0A7Y6EIM2"/>
<name>A0A7Y6EIM2_9SPHN</name>
<evidence type="ECO:0000313" key="2">
    <source>
        <dbReference type="Proteomes" id="UP000536441"/>
    </source>
</evidence>
<sequence>MVVIGALLVMFGRTIRVPVTITSPVSAFSCLASILSVDAATPVTAGASLFAPSAAPPDATCADATPTQANVINDAPTPHFILDDFNIGSIPPVFVLPASQP</sequence>
<reference evidence="1 2" key="1">
    <citation type="submission" date="2020-05" db="EMBL/GenBank/DDBJ databases">
        <title>Genome Sequencing of Type Strains.</title>
        <authorList>
            <person name="Lemaire J.F."/>
            <person name="Inderbitzin P."/>
            <person name="Gregorio O.A."/>
            <person name="Collins S.B."/>
            <person name="Wespe N."/>
            <person name="Knight-Connoni V."/>
        </authorList>
    </citation>
    <scope>NUCLEOTIDE SEQUENCE [LARGE SCALE GENOMIC DNA]</scope>
    <source>
        <strain evidence="1 2">DSM 100049</strain>
    </source>
</reference>